<dbReference type="AlphaFoldDB" id="A0A7J5Y4X0"/>
<gene>
    <name evidence="3" type="ORF">F7725_016139</name>
</gene>
<protein>
    <submittedName>
        <fullName evidence="3">Uncharacterized protein</fullName>
    </submittedName>
</protein>
<feature type="compositionally biased region" description="Basic and acidic residues" evidence="1">
    <location>
        <begin position="62"/>
        <end position="76"/>
    </location>
</feature>
<keyword evidence="2" id="KW-0472">Membrane</keyword>
<dbReference type="Proteomes" id="UP000518266">
    <property type="component" value="Unassembled WGS sequence"/>
</dbReference>
<dbReference type="EMBL" id="JAAKFY010000017">
    <property type="protein sequence ID" value="KAF3844091.1"/>
    <property type="molecule type" value="Genomic_DNA"/>
</dbReference>
<organism evidence="3 4">
    <name type="scientific">Dissostichus mawsoni</name>
    <name type="common">Antarctic cod</name>
    <dbReference type="NCBI Taxonomy" id="36200"/>
    <lineage>
        <taxon>Eukaryota</taxon>
        <taxon>Metazoa</taxon>
        <taxon>Chordata</taxon>
        <taxon>Craniata</taxon>
        <taxon>Vertebrata</taxon>
        <taxon>Euteleostomi</taxon>
        <taxon>Actinopterygii</taxon>
        <taxon>Neopterygii</taxon>
        <taxon>Teleostei</taxon>
        <taxon>Neoteleostei</taxon>
        <taxon>Acanthomorphata</taxon>
        <taxon>Eupercaria</taxon>
        <taxon>Perciformes</taxon>
        <taxon>Notothenioidei</taxon>
        <taxon>Nototheniidae</taxon>
        <taxon>Dissostichus</taxon>
    </lineage>
</organism>
<feature type="compositionally biased region" description="Basic and acidic residues" evidence="1">
    <location>
        <begin position="1"/>
        <end position="23"/>
    </location>
</feature>
<keyword evidence="4" id="KW-1185">Reference proteome</keyword>
<evidence type="ECO:0000313" key="4">
    <source>
        <dbReference type="Proteomes" id="UP000518266"/>
    </source>
</evidence>
<keyword evidence="2" id="KW-0812">Transmembrane</keyword>
<feature type="transmembrane region" description="Helical" evidence="2">
    <location>
        <begin position="127"/>
        <end position="145"/>
    </location>
</feature>
<evidence type="ECO:0000256" key="1">
    <source>
        <dbReference type="SAM" id="MobiDB-lite"/>
    </source>
</evidence>
<reference evidence="3 4" key="1">
    <citation type="submission" date="2020-03" db="EMBL/GenBank/DDBJ databases">
        <title>Dissostichus mawsoni Genome sequencing and assembly.</title>
        <authorList>
            <person name="Park H."/>
        </authorList>
    </citation>
    <scope>NUCLEOTIDE SEQUENCE [LARGE SCALE GENOMIC DNA]</scope>
    <source>
        <strain evidence="3">DM0001</strain>
        <tissue evidence="3">Muscle</tissue>
    </source>
</reference>
<sequence length="198" mass="22193">MQKGEAKGEEGKEQEKDKEDLNKLNRHHPNASEEQQELEDNLEPTSGLQSLIVDPKPPEGPGKSREEAVKKQEQDTRQTPSPPKVISAETHFQSQAQSHGFQVKSRIQERQRERQAWFFAPPDPVCFLSSALGLYVPSILLFFLMTHSSSSRARLSSDSTVETRTDTAGAINTCITMVTDSWGGNHGGQSMYNYRSNY</sequence>
<accession>A0A7J5Y4X0</accession>
<comment type="caution">
    <text evidence="3">The sequence shown here is derived from an EMBL/GenBank/DDBJ whole genome shotgun (WGS) entry which is preliminary data.</text>
</comment>
<evidence type="ECO:0000256" key="2">
    <source>
        <dbReference type="SAM" id="Phobius"/>
    </source>
</evidence>
<keyword evidence="2" id="KW-1133">Transmembrane helix</keyword>
<name>A0A7J5Y4X0_DISMA</name>
<proteinExistence type="predicted"/>
<feature type="region of interest" description="Disordered" evidence="1">
    <location>
        <begin position="1"/>
        <end position="85"/>
    </location>
</feature>
<evidence type="ECO:0000313" key="3">
    <source>
        <dbReference type="EMBL" id="KAF3844091.1"/>
    </source>
</evidence>